<evidence type="ECO:0000256" key="1">
    <source>
        <dbReference type="ARBA" id="ARBA00008857"/>
    </source>
</evidence>
<keyword evidence="2" id="KW-0229">DNA integration</keyword>
<dbReference type="EMBL" id="CABWIL020000034">
    <property type="protein sequence ID" value="CAB3972618.1"/>
    <property type="molecule type" value="Genomic_DNA"/>
</dbReference>
<dbReference type="Gene3D" id="1.10.443.10">
    <property type="entry name" value="Intergrase catalytic core"/>
    <property type="match status" value="1"/>
</dbReference>
<dbReference type="InterPro" id="IPR002104">
    <property type="entry name" value="Integrase_catalytic"/>
</dbReference>
<name>A0A6J5JMP5_9BURK</name>
<dbReference type="PROSITE" id="PS51898">
    <property type="entry name" value="TYR_RECOMBINASE"/>
    <property type="match status" value="1"/>
</dbReference>
<accession>A0A6J5JMP5</accession>
<evidence type="ECO:0000256" key="4">
    <source>
        <dbReference type="ARBA" id="ARBA00023172"/>
    </source>
</evidence>
<dbReference type="InterPro" id="IPR022169">
    <property type="entry name" value="DUF3701"/>
</dbReference>
<evidence type="ECO:0000259" key="5">
    <source>
        <dbReference type="PROSITE" id="PS51898"/>
    </source>
</evidence>
<comment type="similarity">
    <text evidence="1">Belongs to the 'phage' integrase family.</text>
</comment>
<dbReference type="InterPro" id="IPR010998">
    <property type="entry name" value="Integrase_recombinase_N"/>
</dbReference>
<keyword evidence="3" id="KW-0238">DNA-binding</keyword>
<dbReference type="InterPro" id="IPR050090">
    <property type="entry name" value="Tyrosine_recombinase_XerCD"/>
</dbReference>
<gene>
    <name evidence="6" type="ORF">BLA3211_07059</name>
</gene>
<keyword evidence="4" id="KW-0233">DNA recombination</keyword>
<organism evidence="6 7">
    <name type="scientific">Burkholderia aenigmatica</name>
    <dbReference type="NCBI Taxonomy" id="2015348"/>
    <lineage>
        <taxon>Bacteria</taxon>
        <taxon>Pseudomonadati</taxon>
        <taxon>Pseudomonadota</taxon>
        <taxon>Betaproteobacteria</taxon>
        <taxon>Burkholderiales</taxon>
        <taxon>Burkholderiaceae</taxon>
        <taxon>Burkholderia</taxon>
        <taxon>Burkholderia cepacia complex</taxon>
    </lineage>
</organism>
<dbReference type="InterPro" id="IPR013762">
    <property type="entry name" value="Integrase-like_cat_sf"/>
</dbReference>
<proteinExistence type="inferred from homology"/>
<evidence type="ECO:0000256" key="2">
    <source>
        <dbReference type="ARBA" id="ARBA00022908"/>
    </source>
</evidence>
<dbReference type="Pfam" id="PF12482">
    <property type="entry name" value="DUF3701"/>
    <property type="match status" value="1"/>
</dbReference>
<dbReference type="GO" id="GO:0003677">
    <property type="term" value="F:DNA binding"/>
    <property type="evidence" value="ECO:0007669"/>
    <property type="project" value="UniProtKB-KW"/>
</dbReference>
<reference evidence="6 7" key="1">
    <citation type="submission" date="2020-04" db="EMBL/GenBank/DDBJ databases">
        <authorList>
            <person name="Depoorter E."/>
        </authorList>
    </citation>
    <scope>NUCLEOTIDE SEQUENCE [LARGE SCALE GENOMIC DNA]</scope>
    <source>
        <strain evidence="6 7">BCC0217</strain>
    </source>
</reference>
<sequence>MANRPQQLDLPPPRTYTRTEFTALRARVKGLPIETIKRLYFDLDELEPLEVERLLRTMRDDLVSIALRQGSAVLVEHLQASIRKFGEPRLSPVSLQMIEQAAGSWAKAVPVAEHAIARWFRPLVAQRLADVDVHTLGALVAYCNRRGGSWWRSVPRIGVGRAHTVVAWLRRHAETIGDTVAVDVDSVDRLLAAPDARVALRRGQLVPIHRLLMPQDLAGACGANRAPAFPYIAATHDLDAVFAYLHRYDGQVATQRAYWRELERFVLWCVLERRRPMSSMLVDDCEAYKAFLASPSDAFRGIRAPRSSGRWRPFSLEPLSLDSQRYAVRTLRAAFDWLVKVRYLAGNPWVAVADPKPLKRATTLQVQRALPIDVWARVRTELAGRSEGQGPQGPDWRIARVLILLMGDAGLRIEEAVTVERGGLQWWPAEDATPATWLLRVIGKGHKERFVPVTDDTIEALRDHWQDRGLDFDAGAGGLPLVAPTMVPPTPAGRKKFGVTDAGEMTRVAGYTPRAARRVVTRTLARLIEQLPQLTETTRRQLARTSPHAFRHTFGTQSATAGMALEVLQQVLGHASLQTTTIYVNAEQQRMRQEAAKYHARLAGVGAKRVE</sequence>
<dbReference type="InterPro" id="IPR011010">
    <property type="entry name" value="DNA_brk_join_enz"/>
</dbReference>
<dbReference type="CDD" id="cd00397">
    <property type="entry name" value="DNA_BRE_C"/>
    <property type="match status" value="1"/>
</dbReference>
<feature type="domain" description="Tyr recombinase" evidence="5">
    <location>
        <begin position="365"/>
        <end position="596"/>
    </location>
</feature>
<dbReference type="SUPFAM" id="SSF56349">
    <property type="entry name" value="DNA breaking-rejoining enzymes"/>
    <property type="match status" value="1"/>
</dbReference>
<dbReference type="PANTHER" id="PTHR30349:SF41">
    <property type="entry name" value="INTEGRASE_RECOMBINASE PROTEIN MJ0367-RELATED"/>
    <property type="match status" value="1"/>
</dbReference>
<dbReference type="Proteomes" id="UP000494301">
    <property type="component" value="Unassembled WGS sequence"/>
</dbReference>
<protein>
    <submittedName>
        <fullName evidence="6">Phage integrase family protein</fullName>
    </submittedName>
</protein>
<evidence type="ECO:0000256" key="3">
    <source>
        <dbReference type="ARBA" id="ARBA00023125"/>
    </source>
</evidence>
<dbReference type="GO" id="GO:0006310">
    <property type="term" value="P:DNA recombination"/>
    <property type="evidence" value="ECO:0007669"/>
    <property type="project" value="UniProtKB-KW"/>
</dbReference>
<dbReference type="AlphaFoldDB" id="A0A6J5JMP5"/>
<evidence type="ECO:0000313" key="7">
    <source>
        <dbReference type="Proteomes" id="UP000494301"/>
    </source>
</evidence>
<dbReference type="PANTHER" id="PTHR30349">
    <property type="entry name" value="PHAGE INTEGRASE-RELATED"/>
    <property type="match status" value="1"/>
</dbReference>
<dbReference type="Pfam" id="PF00589">
    <property type="entry name" value="Phage_integrase"/>
    <property type="match status" value="1"/>
</dbReference>
<dbReference type="GO" id="GO:0015074">
    <property type="term" value="P:DNA integration"/>
    <property type="evidence" value="ECO:0007669"/>
    <property type="project" value="UniProtKB-KW"/>
</dbReference>
<dbReference type="Gene3D" id="1.10.150.130">
    <property type="match status" value="1"/>
</dbReference>
<evidence type="ECO:0000313" key="6">
    <source>
        <dbReference type="EMBL" id="CAB3972618.1"/>
    </source>
</evidence>
<dbReference type="RefSeq" id="WP_175223207.1">
    <property type="nucleotide sequence ID" value="NZ_CABWIL020000034.1"/>
</dbReference>